<dbReference type="UniPathway" id="UPA00219"/>
<comment type="catalytic activity">
    <reaction evidence="11">
        <text>[GlcNAc-(1-&gt;4)-Mur2Ac(oyl-L-Ala-gamma-D-Glu-L-Lys-D-Ala-D-Ala)](n)-di-trans,octa-cis-undecaprenyl diphosphate + beta-D-GlcNAc-(1-&gt;4)-Mur2Ac(oyl-L-Ala-gamma-D-Glu-L-Lys-D-Ala-D-Ala)-di-trans,octa-cis-undecaprenyl diphosphate = [GlcNAc-(1-&gt;4)-Mur2Ac(oyl-L-Ala-gamma-D-Glu-L-Lys-D-Ala-D-Ala)](n+1)-di-trans,octa-cis-undecaprenyl diphosphate + di-trans,octa-cis-undecaprenyl diphosphate + H(+)</text>
        <dbReference type="Rhea" id="RHEA:23708"/>
        <dbReference type="Rhea" id="RHEA-COMP:9602"/>
        <dbReference type="Rhea" id="RHEA-COMP:9603"/>
        <dbReference type="ChEBI" id="CHEBI:15378"/>
        <dbReference type="ChEBI" id="CHEBI:58405"/>
        <dbReference type="ChEBI" id="CHEBI:60033"/>
        <dbReference type="ChEBI" id="CHEBI:78435"/>
        <dbReference type="EC" id="2.4.99.28"/>
    </reaction>
</comment>
<evidence type="ECO:0000256" key="2">
    <source>
        <dbReference type="ARBA" id="ARBA00022475"/>
    </source>
</evidence>
<dbReference type="GO" id="GO:0015648">
    <property type="term" value="F:lipid-linked peptidoglycan transporter activity"/>
    <property type="evidence" value="ECO:0007669"/>
    <property type="project" value="TreeGrafter"/>
</dbReference>
<feature type="transmembrane region" description="Helical" evidence="11">
    <location>
        <begin position="138"/>
        <end position="156"/>
    </location>
</feature>
<dbReference type="EC" id="2.4.99.28" evidence="11"/>
<keyword evidence="10 11" id="KW-0961">Cell wall biogenesis/degradation</keyword>
<feature type="transmembrane region" description="Helical" evidence="11">
    <location>
        <begin position="264"/>
        <end position="289"/>
    </location>
</feature>
<dbReference type="GO" id="GO:0005886">
    <property type="term" value="C:plasma membrane"/>
    <property type="evidence" value="ECO:0007669"/>
    <property type="project" value="UniProtKB-SubCell"/>
</dbReference>
<keyword evidence="2 11" id="KW-1003">Cell membrane</keyword>
<comment type="subcellular location">
    <subcellularLocation>
        <location evidence="11">Cell membrane</location>
        <topology evidence="11">Multi-pass membrane protein</topology>
    </subcellularLocation>
    <subcellularLocation>
        <location evidence="1">Membrane</location>
        <topology evidence="1">Multi-pass membrane protein</topology>
    </subcellularLocation>
</comment>
<dbReference type="STRING" id="1123349.SAMN02744037_00248"/>
<evidence type="ECO:0000313" key="13">
    <source>
        <dbReference type="Proteomes" id="UP000242497"/>
    </source>
</evidence>
<accession>A0A1M6K0T8</accession>
<sequence>MNIHIKMFKDIDWILVFTVIFIFLVGMVVISSATHVNDSGSFRQLQVQAISFIIGIIVIFFILLIDYNKLGKYYKEIYILNVLLLLAVYIPGLGVSIAGAKSWIKLGPITIQTSEIVKLGFILSFGKFLEDKKDKLNTFKDLVPIIIYSGPILLLILKQPDLGSAIVFMSIIFGMTFITGLNAKIIGYGSLGAVLSVPIIYKFLKPHQRVRIDAFLHPGDPKYEGNFQVIQSMIAIGSGKIFGKGLFKGTQNQYNFLPVQETDFIFAVLGEELGLIGAAVLVLLFLLFLNRILKIAKNAKDFYGSLITIGALFMFLYQIVQNIGMAIGLMPVTGVTLPFVSYGGSSLVTSMMALGLILNVSMRRKKINF</sequence>
<feature type="transmembrane region" description="Helical" evidence="11">
    <location>
        <begin position="339"/>
        <end position="360"/>
    </location>
</feature>
<dbReference type="RefSeq" id="WP_072886591.1">
    <property type="nucleotide sequence ID" value="NZ_FRAE01000006.1"/>
</dbReference>
<dbReference type="HAMAP" id="MF_02079">
    <property type="entry name" value="PGT_RodA"/>
    <property type="match status" value="1"/>
</dbReference>
<dbReference type="PANTHER" id="PTHR30474:SF1">
    <property type="entry name" value="PEPTIDOGLYCAN GLYCOSYLTRANSFERASE MRDB"/>
    <property type="match status" value="1"/>
</dbReference>
<evidence type="ECO:0000256" key="6">
    <source>
        <dbReference type="ARBA" id="ARBA00022960"/>
    </source>
</evidence>
<dbReference type="Pfam" id="PF01098">
    <property type="entry name" value="FTSW_RODA_SPOVE"/>
    <property type="match status" value="1"/>
</dbReference>
<evidence type="ECO:0000256" key="3">
    <source>
        <dbReference type="ARBA" id="ARBA00022676"/>
    </source>
</evidence>
<keyword evidence="4 11" id="KW-0808">Transferase</keyword>
<keyword evidence="5 11" id="KW-0812">Transmembrane</keyword>
<keyword evidence="6 11" id="KW-0133">Cell shape</keyword>
<feature type="transmembrane region" description="Helical" evidence="11">
    <location>
        <begin position="45"/>
        <end position="65"/>
    </location>
</feature>
<evidence type="ECO:0000256" key="1">
    <source>
        <dbReference type="ARBA" id="ARBA00004141"/>
    </source>
</evidence>
<evidence type="ECO:0000256" key="9">
    <source>
        <dbReference type="ARBA" id="ARBA00023136"/>
    </source>
</evidence>
<name>A0A1M6K0T8_9FIRM</name>
<dbReference type="GO" id="GO:0032153">
    <property type="term" value="C:cell division site"/>
    <property type="evidence" value="ECO:0007669"/>
    <property type="project" value="TreeGrafter"/>
</dbReference>
<comment type="function">
    <text evidence="11">Peptidoglycan polymerase that is essential for cell wall elongation.</text>
</comment>
<dbReference type="InterPro" id="IPR018365">
    <property type="entry name" value="Cell_cycle_FtsW-rel_CS"/>
</dbReference>
<keyword evidence="7 11" id="KW-0573">Peptidoglycan synthesis</keyword>
<keyword evidence="13" id="KW-1185">Reference proteome</keyword>
<keyword evidence="8 11" id="KW-1133">Transmembrane helix</keyword>
<evidence type="ECO:0000256" key="10">
    <source>
        <dbReference type="ARBA" id="ARBA00023316"/>
    </source>
</evidence>
<feature type="transmembrane region" description="Helical" evidence="11">
    <location>
        <begin position="12"/>
        <end position="33"/>
    </location>
</feature>
<reference evidence="13" key="1">
    <citation type="submission" date="2016-11" db="EMBL/GenBank/DDBJ databases">
        <authorList>
            <person name="Varghese N."/>
            <person name="Submissions S."/>
        </authorList>
    </citation>
    <scope>NUCLEOTIDE SEQUENCE [LARGE SCALE GENOMIC DNA]</scope>
    <source>
        <strain evidence="13">DSM 15518</strain>
    </source>
</reference>
<dbReference type="Proteomes" id="UP000242497">
    <property type="component" value="Unassembled WGS sequence"/>
</dbReference>
<dbReference type="EMBL" id="FRAE01000006">
    <property type="protein sequence ID" value="SHJ52514.1"/>
    <property type="molecule type" value="Genomic_DNA"/>
</dbReference>
<dbReference type="GO" id="GO:0008360">
    <property type="term" value="P:regulation of cell shape"/>
    <property type="evidence" value="ECO:0007669"/>
    <property type="project" value="UniProtKB-KW"/>
</dbReference>
<evidence type="ECO:0000256" key="5">
    <source>
        <dbReference type="ARBA" id="ARBA00022692"/>
    </source>
</evidence>
<dbReference type="InterPro" id="IPR001182">
    <property type="entry name" value="FtsW/RodA"/>
</dbReference>
<protein>
    <recommendedName>
        <fullName evidence="11">Peptidoglycan glycosyltransferase RodA</fullName>
        <shortName evidence="11">PGT</shortName>
        <ecNumber evidence="11">2.4.99.28</ecNumber>
    </recommendedName>
    <alternativeName>
        <fullName evidence="11">Cell elongation protein RodA</fullName>
    </alternativeName>
    <alternativeName>
        <fullName evidence="11">Cell wall polymerase</fullName>
    </alternativeName>
    <alternativeName>
        <fullName evidence="11">Peptidoglycan polymerase</fullName>
        <shortName evidence="11">PG polymerase</shortName>
    </alternativeName>
</protein>
<dbReference type="GO" id="GO:0008955">
    <property type="term" value="F:peptidoglycan glycosyltransferase activity"/>
    <property type="evidence" value="ECO:0007669"/>
    <property type="project" value="UniProtKB-UniRule"/>
</dbReference>
<dbReference type="InterPro" id="IPR011923">
    <property type="entry name" value="RodA/MrdB"/>
</dbReference>
<dbReference type="PROSITE" id="PS00428">
    <property type="entry name" value="FTSW_RODA_SPOVE"/>
    <property type="match status" value="1"/>
</dbReference>
<dbReference type="PANTHER" id="PTHR30474">
    <property type="entry name" value="CELL CYCLE PROTEIN"/>
    <property type="match status" value="1"/>
</dbReference>
<dbReference type="GO" id="GO:0009252">
    <property type="term" value="P:peptidoglycan biosynthetic process"/>
    <property type="evidence" value="ECO:0007669"/>
    <property type="project" value="UniProtKB-UniRule"/>
</dbReference>
<keyword evidence="9 11" id="KW-0472">Membrane</keyword>
<keyword evidence="3 11" id="KW-0328">Glycosyltransferase</keyword>
<comment type="pathway">
    <text evidence="11">Cell wall biogenesis; peptidoglycan biosynthesis.</text>
</comment>
<gene>
    <name evidence="11" type="primary">rodA</name>
    <name evidence="12" type="ORF">SAMN02744037_00248</name>
</gene>
<comment type="similarity">
    <text evidence="11">Belongs to the SEDS family. MrdB/RodA subfamily.</text>
</comment>
<dbReference type="AlphaFoldDB" id="A0A1M6K0T8"/>
<dbReference type="GO" id="GO:0051301">
    <property type="term" value="P:cell division"/>
    <property type="evidence" value="ECO:0007669"/>
    <property type="project" value="InterPro"/>
</dbReference>
<evidence type="ECO:0000256" key="11">
    <source>
        <dbReference type="HAMAP-Rule" id="MF_02079"/>
    </source>
</evidence>
<feature type="transmembrane region" description="Helical" evidence="11">
    <location>
        <begin position="77"/>
        <end position="100"/>
    </location>
</feature>
<evidence type="ECO:0000256" key="4">
    <source>
        <dbReference type="ARBA" id="ARBA00022679"/>
    </source>
</evidence>
<organism evidence="12 13">
    <name type="scientific">Tepidibacter formicigenes DSM 15518</name>
    <dbReference type="NCBI Taxonomy" id="1123349"/>
    <lineage>
        <taxon>Bacteria</taxon>
        <taxon>Bacillati</taxon>
        <taxon>Bacillota</taxon>
        <taxon>Clostridia</taxon>
        <taxon>Peptostreptococcales</taxon>
        <taxon>Peptostreptococcaceae</taxon>
        <taxon>Tepidibacter</taxon>
    </lineage>
</organism>
<feature type="transmembrane region" description="Helical" evidence="11">
    <location>
        <begin position="162"/>
        <end position="178"/>
    </location>
</feature>
<evidence type="ECO:0000256" key="8">
    <source>
        <dbReference type="ARBA" id="ARBA00022989"/>
    </source>
</evidence>
<feature type="transmembrane region" description="Helical" evidence="11">
    <location>
        <begin position="185"/>
        <end position="204"/>
    </location>
</feature>
<evidence type="ECO:0000256" key="7">
    <source>
        <dbReference type="ARBA" id="ARBA00022984"/>
    </source>
</evidence>
<dbReference type="GO" id="GO:0071555">
    <property type="term" value="P:cell wall organization"/>
    <property type="evidence" value="ECO:0007669"/>
    <property type="project" value="UniProtKB-KW"/>
</dbReference>
<proteinExistence type="inferred from homology"/>
<dbReference type="NCBIfam" id="TIGR02210">
    <property type="entry name" value="rodA_shape"/>
    <property type="match status" value="1"/>
</dbReference>
<evidence type="ECO:0000313" key="12">
    <source>
        <dbReference type="EMBL" id="SHJ52514.1"/>
    </source>
</evidence>
<feature type="transmembrane region" description="Helical" evidence="11">
    <location>
        <begin position="301"/>
        <end position="319"/>
    </location>
</feature>